<protein>
    <submittedName>
        <fullName evidence="1">Uncharacterized protein</fullName>
    </submittedName>
</protein>
<reference evidence="1" key="1">
    <citation type="submission" date="2023-10" db="EMBL/GenBank/DDBJ databases">
        <authorList>
            <person name="Domelevo Entfellner J.-B."/>
        </authorList>
    </citation>
    <scope>NUCLEOTIDE SEQUENCE</scope>
</reference>
<accession>A0AA86SYH3</accession>
<evidence type="ECO:0000313" key="1">
    <source>
        <dbReference type="EMBL" id="CAJ1975237.1"/>
    </source>
</evidence>
<gene>
    <name evidence="1" type="ORF">AYBTSS11_LOCUS27341</name>
</gene>
<dbReference type="Proteomes" id="UP001189624">
    <property type="component" value="Chromosome 9"/>
</dbReference>
<sequence>RGGELKQIMHNIGLYDCGRLDPFALQSKASYMSFVYDPAHGGYGMPNGLFHHRVSAEKDMEFEKLDLAFGLGKLEPLKWSTWRVE</sequence>
<feature type="non-terminal residue" evidence="1">
    <location>
        <position position="85"/>
    </location>
</feature>
<proteinExistence type="predicted"/>
<dbReference type="AlphaFoldDB" id="A0AA86SYH3"/>
<evidence type="ECO:0000313" key="2">
    <source>
        <dbReference type="Proteomes" id="UP001189624"/>
    </source>
</evidence>
<feature type="non-terminal residue" evidence="1">
    <location>
        <position position="1"/>
    </location>
</feature>
<dbReference type="Gramene" id="rna-AYBTSS11_LOCUS27341">
    <property type="protein sequence ID" value="CAJ1975237.1"/>
    <property type="gene ID" value="gene-AYBTSS11_LOCUS27341"/>
</dbReference>
<dbReference type="EMBL" id="OY731406">
    <property type="protein sequence ID" value="CAJ1975237.1"/>
    <property type="molecule type" value="Genomic_DNA"/>
</dbReference>
<organism evidence="1 2">
    <name type="scientific">Sphenostylis stenocarpa</name>
    <dbReference type="NCBI Taxonomy" id="92480"/>
    <lineage>
        <taxon>Eukaryota</taxon>
        <taxon>Viridiplantae</taxon>
        <taxon>Streptophyta</taxon>
        <taxon>Embryophyta</taxon>
        <taxon>Tracheophyta</taxon>
        <taxon>Spermatophyta</taxon>
        <taxon>Magnoliopsida</taxon>
        <taxon>eudicotyledons</taxon>
        <taxon>Gunneridae</taxon>
        <taxon>Pentapetalae</taxon>
        <taxon>rosids</taxon>
        <taxon>fabids</taxon>
        <taxon>Fabales</taxon>
        <taxon>Fabaceae</taxon>
        <taxon>Papilionoideae</taxon>
        <taxon>50 kb inversion clade</taxon>
        <taxon>NPAAA clade</taxon>
        <taxon>indigoferoid/millettioid clade</taxon>
        <taxon>Phaseoleae</taxon>
        <taxon>Sphenostylis</taxon>
    </lineage>
</organism>
<name>A0AA86SYH3_9FABA</name>
<keyword evidence="2" id="KW-1185">Reference proteome</keyword>